<organism evidence="2 3">
    <name type="scientific">Labilithrix luteola</name>
    <dbReference type="NCBI Taxonomy" id="1391654"/>
    <lineage>
        <taxon>Bacteria</taxon>
        <taxon>Pseudomonadati</taxon>
        <taxon>Myxococcota</taxon>
        <taxon>Polyangia</taxon>
        <taxon>Polyangiales</taxon>
        <taxon>Labilitrichaceae</taxon>
        <taxon>Labilithrix</taxon>
    </lineage>
</organism>
<dbReference type="PROSITE" id="PS51257">
    <property type="entry name" value="PROKAR_LIPOPROTEIN"/>
    <property type="match status" value="1"/>
</dbReference>
<feature type="signal peptide" evidence="1">
    <location>
        <begin position="1"/>
        <end position="26"/>
    </location>
</feature>
<dbReference type="InterPro" id="IPR019734">
    <property type="entry name" value="TPR_rpt"/>
</dbReference>
<dbReference type="KEGG" id="llu:AKJ09_05492"/>
<evidence type="ECO:0000313" key="2">
    <source>
        <dbReference type="EMBL" id="AKU98828.1"/>
    </source>
</evidence>
<feature type="chain" id="PRO_5005466333" evidence="1">
    <location>
        <begin position="27"/>
        <end position="305"/>
    </location>
</feature>
<dbReference type="SMART" id="SM00028">
    <property type="entry name" value="TPR"/>
    <property type="match status" value="3"/>
</dbReference>
<proteinExistence type="predicted"/>
<name>A0A0K1PZ80_9BACT</name>
<dbReference type="Proteomes" id="UP000064967">
    <property type="component" value="Chromosome"/>
</dbReference>
<dbReference type="RefSeq" id="WP_146649891.1">
    <property type="nucleotide sequence ID" value="NZ_CP012333.1"/>
</dbReference>
<gene>
    <name evidence="2" type="ORF">AKJ09_05492</name>
</gene>
<dbReference type="Gene3D" id="1.25.40.10">
    <property type="entry name" value="Tetratricopeptide repeat domain"/>
    <property type="match status" value="2"/>
</dbReference>
<dbReference type="InterPro" id="IPR011990">
    <property type="entry name" value="TPR-like_helical_dom_sf"/>
</dbReference>
<dbReference type="AlphaFoldDB" id="A0A0K1PZ80"/>
<evidence type="ECO:0000256" key="1">
    <source>
        <dbReference type="SAM" id="SignalP"/>
    </source>
</evidence>
<accession>A0A0K1PZ80</accession>
<dbReference type="Pfam" id="PF13432">
    <property type="entry name" value="TPR_16"/>
    <property type="match status" value="1"/>
</dbReference>
<reference evidence="2 3" key="1">
    <citation type="submission" date="2015-08" db="EMBL/GenBank/DDBJ databases">
        <authorList>
            <person name="Babu N.S."/>
            <person name="Beckwith C.J."/>
            <person name="Beseler K.G."/>
            <person name="Brison A."/>
            <person name="Carone J.V."/>
            <person name="Caskin T.P."/>
            <person name="Diamond M."/>
            <person name="Durham M.E."/>
            <person name="Foxe J.M."/>
            <person name="Go M."/>
            <person name="Henderson B.A."/>
            <person name="Jones I.B."/>
            <person name="McGettigan J.A."/>
            <person name="Micheletti S.J."/>
            <person name="Nasrallah M.E."/>
            <person name="Ortiz D."/>
            <person name="Piller C.R."/>
            <person name="Privatt S.R."/>
            <person name="Schneider S.L."/>
            <person name="Sharp S."/>
            <person name="Smith T.C."/>
            <person name="Stanton J.D."/>
            <person name="Ullery H.E."/>
            <person name="Wilson R.J."/>
            <person name="Serrano M.G."/>
            <person name="Buck G."/>
            <person name="Lee V."/>
            <person name="Wang Y."/>
            <person name="Carvalho R."/>
            <person name="Voegtly L."/>
            <person name="Shi R."/>
            <person name="Duckworth R."/>
            <person name="Johnson A."/>
            <person name="Loviza R."/>
            <person name="Walstead R."/>
            <person name="Shah Z."/>
            <person name="Kiflezghi M."/>
            <person name="Wade K."/>
            <person name="Ball S.L."/>
            <person name="Bradley K.W."/>
            <person name="Asai D.J."/>
            <person name="Bowman C.A."/>
            <person name="Russell D.A."/>
            <person name="Pope W.H."/>
            <person name="Jacobs-Sera D."/>
            <person name="Hendrix R.W."/>
            <person name="Hatfull G.F."/>
        </authorList>
    </citation>
    <scope>NUCLEOTIDE SEQUENCE [LARGE SCALE GENOMIC DNA]</scope>
    <source>
        <strain evidence="2 3">DSM 27648</strain>
    </source>
</reference>
<dbReference type="SUPFAM" id="SSF48452">
    <property type="entry name" value="TPR-like"/>
    <property type="match status" value="1"/>
</dbReference>
<dbReference type="EMBL" id="CP012333">
    <property type="protein sequence ID" value="AKU98828.1"/>
    <property type="molecule type" value="Genomic_DNA"/>
</dbReference>
<keyword evidence="1" id="KW-0732">Signal</keyword>
<dbReference type="OrthoDB" id="3882674at2"/>
<evidence type="ECO:0000313" key="3">
    <source>
        <dbReference type="Proteomes" id="UP000064967"/>
    </source>
</evidence>
<sequence length="305" mass="33103">MLQLRGEAIALLLLSATSGIGMMACASSHPTGPIAPPARPVRLTSAEVVSHRVGNREASESADASTSAQYREALSRAENAILMSPNTPWPYYNRAVALRYLNRTDDAVAAFRDAEARFGERERWGKSIAIYGRARVLDDANRCPEAREAYAQYAKLVAPSNPQAANLAIDYGNECNRPTQGAIDAAKERTNEMILDQDWDGVLALQNASPAASGDAWSEYNRAIALDGVGRTDEAVAAFDSAAKRFDTDLHGQTSALYGKARTLDKAKRCEEAEKAYQEFADTIRTMAPKSADMALEIAQDCKTH</sequence>
<protein>
    <submittedName>
        <fullName evidence="2">Tetratricopeptide TPR_2</fullName>
    </submittedName>
</protein>
<keyword evidence="3" id="KW-1185">Reference proteome</keyword>